<name>X0NN97_PHOLE</name>
<evidence type="ECO:0000313" key="1">
    <source>
        <dbReference type="EMBL" id="GAD29501.1"/>
    </source>
</evidence>
<reference evidence="2" key="1">
    <citation type="submission" date="2012-12" db="EMBL/GenBank/DDBJ databases">
        <title>Genome Sequence of Photobacterium leiognathi lrivu.4.1.</title>
        <authorList>
            <person name="Urbanczyk H."/>
            <person name="Ogura Y."/>
            <person name="Hayashi T."/>
            <person name="Dunlap P.V."/>
        </authorList>
    </citation>
    <scope>NUCLEOTIDE SEQUENCE [LARGE SCALE GENOMIC DNA]</scope>
    <source>
        <strain evidence="2">lrivu.4.1</strain>
    </source>
</reference>
<dbReference type="Proteomes" id="UP000030675">
    <property type="component" value="Unassembled WGS sequence"/>
</dbReference>
<proteinExistence type="predicted"/>
<protein>
    <submittedName>
        <fullName evidence="1">Uncharacterized protein</fullName>
    </submittedName>
</protein>
<gene>
    <name evidence="1" type="ORF">PLEI_1151</name>
</gene>
<dbReference type="HOGENOM" id="CLU_1843253_0_0_6"/>
<organism evidence="1 2">
    <name type="scientific">Photobacterium leiognathi lrivu.4.1</name>
    <dbReference type="NCBI Taxonomy" id="1248232"/>
    <lineage>
        <taxon>Bacteria</taxon>
        <taxon>Pseudomonadati</taxon>
        <taxon>Pseudomonadota</taxon>
        <taxon>Gammaproteobacteria</taxon>
        <taxon>Vibrionales</taxon>
        <taxon>Vibrionaceae</taxon>
        <taxon>Photobacterium</taxon>
    </lineage>
</organism>
<sequence length="139" mass="15717">MNNMILCVLTTSVMIMVVYGFYSSSQRKEHIAELERLSPTTQYTVGTKVSNYFGIDEYGVLGDFYPCVSKYRPVSSRIVKGNNSRMLNLKLNDGYVLSLSISGGEAFQFSLERKNDEGRILWRSLSFALNCELSLLNSE</sequence>
<evidence type="ECO:0000313" key="2">
    <source>
        <dbReference type="Proteomes" id="UP000030675"/>
    </source>
</evidence>
<dbReference type="AlphaFoldDB" id="X0NN97"/>
<dbReference type="EMBL" id="DF196810">
    <property type="protein sequence ID" value="GAD29501.1"/>
    <property type="molecule type" value="Genomic_DNA"/>
</dbReference>
<accession>X0NN97</accession>